<proteinExistence type="predicted"/>
<dbReference type="AlphaFoldDB" id="A0A5K3F6H3"/>
<dbReference type="InterPro" id="IPR014044">
    <property type="entry name" value="CAP_dom"/>
</dbReference>
<evidence type="ECO:0000313" key="4">
    <source>
        <dbReference type="WBParaSite" id="MCU_005329-RA"/>
    </source>
</evidence>
<dbReference type="Pfam" id="PF00188">
    <property type="entry name" value="CAP"/>
    <property type="match status" value="1"/>
</dbReference>
<accession>A0A5K3F6H3</accession>
<reference evidence="4" key="1">
    <citation type="submission" date="2019-11" db="UniProtKB">
        <authorList>
            <consortium name="WormBaseParasite"/>
        </authorList>
    </citation>
    <scope>IDENTIFICATION</scope>
</reference>
<sequence length="247" mass="26233">MSKTLICLLALAWCVATNSVNDGGNTGLSEDDRKAILTAHSSIRKSVNPTASNMLMLNYSVELEQQAADFLKDCPLGNDSPAGAETNAELGKTTYIDGSNAMTFAQIIAEFGKEKDAYTYENNACAKDKTCSNYTQVVWAESNEVGCARQVCQTQTSSPGNPDSPPVQGETGGNGRQTDAETTTQVACFYKPAGNAQNTLPYETGEICSKCPTNFKCEENQCVNSAPAMLSAVAVLISALLTTQCFA</sequence>
<feature type="chain" id="PRO_5024310506" evidence="2">
    <location>
        <begin position="20"/>
        <end position="247"/>
    </location>
</feature>
<name>A0A5K3F6H3_MESCO</name>
<evidence type="ECO:0000256" key="1">
    <source>
        <dbReference type="SAM" id="MobiDB-lite"/>
    </source>
</evidence>
<dbReference type="WBParaSite" id="MCU_005329-RA">
    <property type="protein sequence ID" value="MCU_005329-RA"/>
    <property type="gene ID" value="MCU_005329"/>
</dbReference>
<protein>
    <submittedName>
        <fullName evidence="4">SCP domain-containing protein</fullName>
    </submittedName>
</protein>
<dbReference type="PRINTS" id="PR00837">
    <property type="entry name" value="V5TPXLIKE"/>
</dbReference>
<dbReference type="InterPro" id="IPR035940">
    <property type="entry name" value="CAP_sf"/>
</dbReference>
<feature type="region of interest" description="Disordered" evidence="1">
    <location>
        <begin position="154"/>
        <end position="178"/>
    </location>
</feature>
<dbReference type="SUPFAM" id="SSF55797">
    <property type="entry name" value="PR-1-like"/>
    <property type="match status" value="1"/>
</dbReference>
<evidence type="ECO:0000259" key="3">
    <source>
        <dbReference type="SMART" id="SM00198"/>
    </source>
</evidence>
<dbReference type="InterPro" id="IPR001283">
    <property type="entry name" value="CRISP-related"/>
</dbReference>
<evidence type="ECO:0000256" key="2">
    <source>
        <dbReference type="SAM" id="SignalP"/>
    </source>
</evidence>
<organism evidence="4">
    <name type="scientific">Mesocestoides corti</name>
    <name type="common">Flatworm</name>
    <dbReference type="NCBI Taxonomy" id="53468"/>
    <lineage>
        <taxon>Eukaryota</taxon>
        <taxon>Metazoa</taxon>
        <taxon>Spiralia</taxon>
        <taxon>Lophotrochozoa</taxon>
        <taxon>Platyhelminthes</taxon>
        <taxon>Cestoda</taxon>
        <taxon>Eucestoda</taxon>
        <taxon>Cyclophyllidea</taxon>
        <taxon>Mesocestoididae</taxon>
        <taxon>Mesocestoides</taxon>
    </lineage>
</organism>
<dbReference type="PANTHER" id="PTHR10334">
    <property type="entry name" value="CYSTEINE-RICH SECRETORY PROTEIN-RELATED"/>
    <property type="match status" value="1"/>
</dbReference>
<dbReference type="SMART" id="SM00198">
    <property type="entry name" value="SCP"/>
    <property type="match status" value="1"/>
</dbReference>
<feature type="signal peptide" evidence="2">
    <location>
        <begin position="1"/>
        <end position="19"/>
    </location>
</feature>
<feature type="domain" description="SCP" evidence="3">
    <location>
        <begin position="31"/>
        <end position="198"/>
    </location>
</feature>
<keyword evidence="2" id="KW-0732">Signal</keyword>
<dbReference type="Gene3D" id="3.40.33.10">
    <property type="entry name" value="CAP"/>
    <property type="match status" value="1"/>
</dbReference>